<accession>A0A1D1ZWK5</accession>
<keyword evidence="8" id="KW-0460">Magnesium</keyword>
<dbReference type="Gene3D" id="2.40.40.20">
    <property type="match status" value="1"/>
</dbReference>
<dbReference type="InterPro" id="IPR003593">
    <property type="entry name" value="AAA+_ATPase"/>
</dbReference>
<dbReference type="PROSITE" id="PS00674">
    <property type="entry name" value="AAA"/>
    <property type="match status" value="1"/>
</dbReference>
<dbReference type="FunFam" id="1.10.8.60:FF:000115">
    <property type="entry name" value="N-ethylmaleimide-sensitive fusion protein, putative"/>
    <property type="match status" value="1"/>
</dbReference>
<dbReference type="SUPFAM" id="SSF50692">
    <property type="entry name" value="ADC-like"/>
    <property type="match status" value="1"/>
</dbReference>
<evidence type="ECO:0000256" key="2">
    <source>
        <dbReference type="ARBA" id="ARBA00006914"/>
    </source>
</evidence>
<dbReference type="InterPro" id="IPR029067">
    <property type="entry name" value="CDC48_domain_2-like_sf"/>
</dbReference>
<dbReference type="InterPro" id="IPR003338">
    <property type="entry name" value="CDC4_N-term_subdom"/>
</dbReference>
<dbReference type="InterPro" id="IPR039812">
    <property type="entry name" value="Vesicle-fus_ATPase"/>
</dbReference>
<organism evidence="11">
    <name type="scientific">Auxenochlorella protothecoides</name>
    <name type="common">Green microalga</name>
    <name type="synonym">Chlorella protothecoides</name>
    <dbReference type="NCBI Taxonomy" id="3075"/>
    <lineage>
        <taxon>Eukaryota</taxon>
        <taxon>Viridiplantae</taxon>
        <taxon>Chlorophyta</taxon>
        <taxon>core chlorophytes</taxon>
        <taxon>Trebouxiophyceae</taxon>
        <taxon>Chlorellales</taxon>
        <taxon>Chlorellaceae</taxon>
        <taxon>Auxenochlorella</taxon>
    </lineage>
</organism>
<dbReference type="PANTHER" id="PTHR23078">
    <property type="entry name" value="VESICULAR-FUSION PROTEIN NSF"/>
    <property type="match status" value="1"/>
</dbReference>
<keyword evidence="4 8" id="KW-0963">Cytoplasm</keyword>
<comment type="similarity">
    <text evidence="2 8">Belongs to the AAA ATPase family.</text>
</comment>
<dbReference type="Gene3D" id="1.10.8.60">
    <property type="match status" value="1"/>
</dbReference>
<keyword evidence="3 8" id="KW-0813">Transport</keyword>
<dbReference type="SUPFAM" id="SSF54585">
    <property type="entry name" value="Cdc48 domain 2-like"/>
    <property type="match status" value="1"/>
</dbReference>
<dbReference type="GO" id="GO:0035494">
    <property type="term" value="P:SNARE complex disassembly"/>
    <property type="evidence" value="ECO:0007669"/>
    <property type="project" value="InterPro"/>
</dbReference>
<gene>
    <name evidence="11" type="ORF">g.11221</name>
</gene>
<name>A0A1D1ZWK5_AUXPR</name>
<dbReference type="GO" id="GO:0016887">
    <property type="term" value="F:ATP hydrolysis activity"/>
    <property type="evidence" value="ECO:0007669"/>
    <property type="project" value="InterPro"/>
</dbReference>
<evidence type="ECO:0000256" key="5">
    <source>
        <dbReference type="ARBA" id="ARBA00022741"/>
    </source>
</evidence>
<keyword evidence="8" id="KW-0931">ER-Golgi transport</keyword>
<comment type="cofactor">
    <cofactor evidence="8">
        <name>Mg(2+)</name>
        <dbReference type="ChEBI" id="CHEBI:18420"/>
    </cofactor>
    <text evidence="8">Binds 1 Mg(2+) ion per subunit.</text>
</comment>
<reference evidence="11" key="1">
    <citation type="submission" date="2015-08" db="EMBL/GenBank/DDBJ databases">
        <authorList>
            <person name="Babu N.S."/>
            <person name="Beckwith C.J."/>
            <person name="Beseler K.G."/>
            <person name="Brison A."/>
            <person name="Carone J.V."/>
            <person name="Caskin T.P."/>
            <person name="Diamond M."/>
            <person name="Durham M.E."/>
            <person name="Foxe J.M."/>
            <person name="Go M."/>
            <person name="Henderson B.A."/>
            <person name="Jones I.B."/>
            <person name="McGettigan J.A."/>
            <person name="Micheletti S.J."/>
            <person name="Nasrallah M.E."/>
            <person name="Ortiz D."/>
            <person name="Piller C.R."/>
            <person name="Privatt S.R."/>
            <person name="Schneider S.L."/>
            <person name="Sharp S."/>
            <person name="Smith T.C."/>
            <person name="Stanton J.D."/>
            <person name="Ullery H.E."/>
            <person name="Wilson R.J."/>
            <person name="Serrano M.G."/>
            <person name="Buck G."/>
            <person name="Lee V."/>
            <person name="Wang Y."/>
            <person name="Carvalho R."/>
            <person name="Voegtly L."/>
            <person name="Shi R."/>
            <person name="Duckworth R."/>
            <person name="Johnson A."/>
            <person name="Loviza R."/>
            <person name="Walstead R."/>
            <person name="Shah Z."/>
            <person name="Kiflezghi M."/>
            <person name="Wade K."/>
            <person name="Ball S.L."/>
            <person name="Bradley K.W."/>
            <person name="Asai D.J."/>
            <person name="Bowman C.A."/>
            <person name="Russell D.A."/>
            <person name="Pope W.H."/>
            <person name="Jacobs-Sera D."/>
            <person name="Hendrix R.W."/>
            <person name="Hatfull G.F."/>
        </authorList>
    </citation>
    <scope>NUCLEOTIDE SEQUENCE</scope>
</reference>
<dbReference type="GO" id="GO:0046872">
    <property type="term" value="F:metal ion binding"/>
    <property type="evidence" value="ECO:0007669"/>
    <property type="project" value="UniProtKB-UniRule"/>
</dbReference>
<evidence type="ECO:0000256" key="4">
    <source>
        <dbReference type="ARBA" id="ARBA00022490"/>
    </source>
</evidence>
<evidence type="ECO:0000256" key="3">
    <source>
        <dbReference type="ARBA" id="ARBA00022448"/>
    </source>
</evidence>
<dbReference type="Pfam" id="PF00004">
    <property type="entry name" value="AAA"/>
    <property type="match status" value="2"/>
</dbReference>
<evidence type="ECO:0000313" key="11">
    <source>
        <dbReference type="EMBL" id="JAT71326.1"/>
    </source>
</evidence>
<feature type="domain" description="AAA+ ATPase" evidence="9">
    <location>
        <begin position="515"/>
        <end position="651"/>
    </location>
</feature>
<dbReference type="InterPro" id="IPR027417">
    <property type="entry name" value="P-loop_NTPase"/>
</dbReference>
<evidence type="ECO:0000256" key="6">
    <source>
        <dbReference type="ARBA" id="ARBA00022840"/>
    </source>
</evidence>
<feature type="domain" description="CDC48 N-terminal subdomain" evidence="10">
    <location>
        <begin position="2"/>
        <end position="79"/>
    </location>
</feature>
<feature type="domain" description="AAA+ ATPase" evidence="9">
    <location>
        <begin position="235"/>
        <end position="382"/>
    </location>
</feature>
<comment type="function">
    <text evidence="8">Required for vesicle-mediated transport. Catalyzes the fusion of transport vesicles within the Golgi cisternae. Is also required for transport from the endoplasmic reticulum to the Golgi stack. Seems to function as a fusion protein required for the delivery of cargo proteins to all compartments of the Golgi stack independent of vesicle origin.</text>
</comment>
<sequence>MDLVVANCPSQDLAKTNKVFVAPRTLAKGTAYLEISSYVFLAEEEPSMQPGKVGMNAIQRRVIRASSGDTVAAQPFTPPGTHFGAVLLNAELEPISRRGGEVDLPAPEVETHIQSRFADQVFTSGQELTFEFQGLNYLLRVSTLTVVVPGGEQQTVPRAMLSLATSCVFETRKGSGIKIVGQKSIMTSQLFKQREVSFEKLGIGGLDSQFREMFRRAFESRRLPPSVVERLGIKHRKGILLYGPPGTGKTLIARQLGMMLNGKEPKVVNGPEVLNKYVGASEENIRNLFKDAEEDYLKNGDDSELHVIIFDEIDAICKSRGSVRDGSGVHDTIVNQLLTKIDGVNALNNILVIGMTNRLELLDEALLREGRLDVHMEIGLPDENGRLQILKIHTRNMSEHGFLAGDVDLAELAHRTQNYSGAELEGLVRSATSFALDRETDMADLSKPVVEENIRVTRADFLRALDEVRPSYGAATETLEQYRPGGMLDIGPQYHATLAELQQLLESVEQQEAVPLSAALLWGDSGTGKTALASTLAIDSGFPFVKVVTTDSMVGYSDAARCSQITKVFEEAYRSPLSLIVLDDIENLLAYRSVGLRYADAVLSVLIESLKKLPPPGHHLFVIGTTSNKEMMQTLGLSKYFQLELEVPPLDSTAVQMVLAASGAPRGVDFSAAAETLYGERVPIKDLLFALHVSAQGLAPGETTVSASAFQRVWARIAKAEA</sequence>
<proteinExistence type="inferred from homology"/>
<dbReference type="FunFam" id="3.40.50.300:FF:000154">
    <property type="entry name" value="Vesicle-fusing ATPase 1"/>
    <property type="match status" value="1"/>
</dbReference>
<dbReference type="SMART" id="SM00382">
    <property type="entry name" value="AAA"/>
    <property type="match status" value="2"/>
</dbReference>
<dbReference type="CDD" id="cd00009">
    <property type="entry name" value="AAA"/>
    <property type="match status" value="1"/>
</dbReference>
<comment type="subcellular location">
    <subcellularLocation>
        <location evidence="1 8">Cytoplasm</location>
    </subcellularLocation>
</comment>
<dbReference type="SMART" id="SM01073">
    <property type="entry name" value="CDC48_N"/>
    <property type="match status" value="1"/>
</dbReference>
<dbReference type="InterPro" id="IPR004201">
    <property type="entry name" value="Cdc48_dom2"/>
</dbReference>
<dbReference type="SUPFAM" id="SSF52540">
    <property type="entry name" value="P-loop containing nucleoside triphosphate hydrolases"/>
    <property type="match status" value="2"/>
</dbReference>
<keyword evidence="8" id="KW-0378">Hydrolase</keyword>
<dbReference type="PANTHER" id="PTHR23078:SF3">
    <property type="entry name" value="VESICLE-FUSING ATPASE"/>
    <property type="match status" value="1"/>
</dbReference>
<evidence type="ECO:0000256" key="7">
    <source>
        <dbReference type="ARBA" id="ARBA00022927"/>
    </source>
</evidence>
<evidence type="ECO:0000256" key="8">
    <source>
        <dbReference type="RuleBase" id="RU367045"/>
    </source>
</evidence>
<protein>
    <recommendedName>
        <fullName evidence="8">Vesicle-fusing ATPase</fullName>
        <ecNumber evidence="8">3.6.4.6</ecNumber>
    </recommendedName>
</protein>
<evidence type="ECO:0000256" key="1">
    <source>
        <dbReference type="ARBA" id="ARBA00004496"/>
    </source>
</evidence>
<dbReference type="InterPro" id="IPR003959">
    <property type="entry name" value="ATPase_AAA_core"/>
</dbReference>
<keyword evidence="5 8" id="KW-0547">Nucleotide-binding</keyword>
<dbReference type="AlphaFoldDB" id="A0A1D1ZWK5"/>
<dbReference type="Gene3D" id="3.10.330.10">
    <property type="match status" value="1"/>
</dbReference>
<dbReference type="GO" id="GO:0005524">
    <property type="term" value="F:ATP binding"/>
    <property type="evidence" value="ECO:0007669"/>
    <property type="project" value="UniProtKB-UniRule"/>
</dbReference>
<dbReference type="GO" id="GO:0005795">
    <property type="term" value="C:Golgi stack"/>
    <property type="evidence" value="ECO:0007669"/>
    <property type="project" value="TreeGrafter"/>
</dbReference>
<keyword evidence="6 8" id="KW-0067">ATP-binding</keyword>
<dbReference type="InterPro" id="IPR009010">
    <property type="entry name" value="Asp_de-COase-like_dom_sf"/>
</dbReference>
<keyword evidence="8" id="KW-0479">Metal-binding</keyword>
<keyword evidence="7 8" id="KW-0653">Protein transport</keyword>
<dbReference type="Gene3D" id="3.40.50.300">
    <property type="entry name" value="P-loop containing nucleotide triphosphate hydrolases"/>
    <property type="match status" value="2"/>
</dbReference>
<evidence type="ECO:0000259" key="10">
    <source>
        <dbReference type="SMART" id="SM01073"/>
    </source>
</evidence>
<dbReference type="GO" id="GO:0006891">
    <property type="term" value="P:intra-Golgi vesicle-mediated transport"/>
    <property type="evidence" value="ECO:0007669"/>
    <property type="project" value="TreeGrafter"/>
</dbReference>
<comment type="catalytic activity">
    <reaction evidence="8">
        <text>ATP + H2O = ADP + phosphate + H(+)</text>
        <dbReference type="Rhea" id="RHEA:13065"/>
        <dbReference type="ChEBI" id="CHEBI:15377"/>
        <dbReference type="ChEBI" id="CHEBI:15378"/>
        <dbReference type="ChEBI" id="CHEBI:30616"/>
        <dbReference type="ChEBI" id="CHEBI:43474"/>
        <dbReference type="ChEBI" id="CHEBI:456216"/>
        <dbReference type="EC" id="3.6.4.6"/>
    </reaction>
</comment>
<dbReference type="InterPro" id="IPR041569">
    <property type="entry name" value="AAA_lid_3"/>
</dbReference>
<dbReference type="EC" id="3.6.4.6" evidence="8"/>
<dbReference type="InterPro" id="IPR003960">
    <property type="entry name" value="ATPase_AAA_CS"/>
</dbReference>
<dbReference type="FunFam" id="3.40.50.300:FF:000166">
    <property type="entry name" value="vesicle-fusing ATPase isoform X1"/>
    <property type="match status" value="1"/>
</dbReference>
<dbReference type="GO" id="GO:0043001">
    <property type="term" value="P:Golgi to plasma membrane protein transport"/>
    <property type="evidence" value="ECO:0007669"/>
    <property type="project" value="TreeGrafter"/>
</dbReference>
<dbReference type="EMBL" id="GDKF01007296">
    <property type="protein sequence ID" value="JAT71326.1"/>
    <property type="molecule type" value="Transcribed_RNA"/>
</dbReference>
<evidence type="ECO:0000259" key="9">
    <source>
        <dbReference type="SMART" id="SM00382"/>
    </source>
</evidence>
<dbReference type="Pfam" id="PF17862">
    <property type="entry name" value="AAA_lid_3"/>
    <property type="match status" value="1"/>
</dbReference>
<dbReference type="Pfam" id="PF02933">
    <property type="entry name" value="CDC48_2"/>
    <property type="match status" value="1"/>
</dbReference>